<feature type="transmembrane region" description="Helical" evidence="6">
    <location>
        <begin position="64"/>
        <end position="84"/>
    </location>
</feature>
<proteinExistence type="inferred from homology"/>
<keyword evidence="5 6" id="KW-0472">Membrane</keyword>
<reference evidence="7 8" key="1">
    <citation type="journal article" date="2011" name="Science">
        <title>The Selaginella genome identifies genetic changes associated with the evolution of vascular plants.</title>
        <authorList>
            <person name="Banks J.A."/>
            <person name="Nishiyama T."/>
            <person name="Hasebe M."/>
            <person name="Bowman J.L."/>
            <person name="Gribskov M."/>
            <person name="dePamphilis C."/>
            <person name="Albert V.A."/>
            <person name="Aono N."/>
            <person name="Aoyama T."/>
            <person name="Ambrose B.A."/>
            <person name="Ashton N.W."/>
            <person name="Axtell M.J."/>
            <person name="Barker E."/>
            <person name="Barker M.S."/>
            <person name="Bennetzen J.L."/>
            <person name="Bonawitz N.D."/>
            <person name="Chapple C."/>
            <person name="Cheng C."/>
            <person name="Correa L.G."/>
            <person name="Dacre M."/>
            <person name="DeBarry J."/>
            <person name="Dreyer I."/>
            <person name="Elias M."/>
            <person name="Engstrom E.M."/>
            <person name="Estelle M."/>
            <person name="Feng L."/>
            <person name="Finet C."/>
            <person name="Floyd S.K."/>
            <person name="Frommer W.B."/>
            <person name="Fujita T."/>
            <person name="Gramzow L."/>
            <person name="Gutensohn M."/>
            <person name="Harholt J."/>
            <person name="Hattori M."/>
            <person name="Heyl A."/>
            <person name="Hirai T."/>
            <person name="Hiwatashi Y."/>
            <person name="Ishikawa M."/>
            <person name="Iwata M."/>
            <person name="Karol K.G."/>
            <person name="Koehler B."/>
            <person name="Kolukisaoglu U."/>
            <person name="Kubo M."/>
            <person name="Kurata T."/>
            <person name="Lalonde S."/>
            <person name="Li K."/>
            <person name="Li Y."/>
            <person name="Litt A."/>
            <person name="Lyons E."/>
            <person name="Manning G."/>
            <person name="Maruyama T."/>
            <person name="Michael T.P."/>
            <person name="Mikami K."/>
            <person name="Miyazaki S."/>
            <person name="Morinaga S."/>
            <person name="Murata T."/>
            <person name="Mueller-Roeber B."/>
            <person name="Nelson D.R."/>
            <person name="Obara M."/>
            <person name="Oguri Y."/>
            <person name="Olmstead R.G."/>
            <person name="Onodera N."/>
            <person name="Petersen B.L."/>
            <person name="Pils B."/>
            <person name="Prigge M."/>
            <person name="Rensing S.A."/>
            <person name="Riano-Pachon D.M."/>
            <person name="Roberts A.W."/>
            <person name="Sato Y."/>
            <person name="Scheller H.V."/>
            <person name="Schulz B."/>
            <person name="Schulz C."/>
            <person name="Shakirov E.V."/>
            <person name="Shibagaki N."/>
            <person name="Shinohara N."/>
            <person name="Shippen D.E."/>
            <person name="Soerensen I."/>
            <person name="Sotooka R."/>
            <person name="Sugimoto N."/>
            <person name="Sugita M."/>
            <person name="Sumikawa N."/>
            <person name="Tanurdzic M."/>
            <person name="Theissen G."/>
            <person name="Ulvskov P."/>
            <person name="Wakazuki S."/>
            <person name="Weng J.K."/>
            <person name="Willats W.W."/>
            <person name="Wipf D."/>
            <person name="Wolf P.G."/>
            <person name="Yang L."/>
            <person name="Zimmer A.D."/>
            <person name="Zhu Q."/>
            <person name="Mitros T."/>
            <person name="Hellsten U."/>
            <person name="Loque D."/>
            <person name="Otillar R."/>
            <person name="Salamov A."/>
            <person name="Schmutz J."/>
            <person name="Shapiro H."/>
            <person name="Lindquist E."/>
            <person name="Lucas S."/>
            <person name="Rokhsar D."/>
            <person name="Grigoriev I.V."/>
        </authorList>
    </citation>
    <scope>NUCLEOTIDE SEQUENCE [LARGE SCALE GENOMIC DNA]</scope>
</reference>
<evidence type="ECO:0000256" key="1">
    <source>
        <dbReference type="ARBA" id="ARBA00004141"/>
    </source>
</evidence>
<dbReference type="FunCoup" id="D8R5Q8">
    <property type="interactions" value="531"/>
</dbReference>
<dbReference type="Proteomes" id="UP000001514">
    <property type="component" value="Unassembled WGS sequence"/>
</dbReference>
<dbReference type="GO" id="GO:0016020">
    <property type="term" value="C:membrane"/>
    <property type="evidence" value="ECO:0000318"/>
    <property type="project" value="GO_Central"/>
</dbReference>
<feature type="transmembrane region" description="Helical" evidence="6">
    <location>
        <begin position="19"/>
        <end position="35"/>
    </location>
</feature>
<evidence type="ECO:0000256" key="6">
    <source>
        <dbReference type="SAM" id="Phobius"/>
    </source>
</evidence>
<protein>
    <recommendedName>
        <fullName evidence="9">Serine incorporator</fullName>
    </recommendedName>
</protein>
<accession>D8R5Q8</accession>
<keyword evidence="3 6" id="KW-0812">Transmembrane</keyword>
<evidence type="ECO:0000256" key="5">
    <source>
        <dbReference type="ARBA" id="ARBA00023136"/>
    </source>
</evidence>
<evidence type="ECO:0000256" key="3">
    <source>
        <dbReference type="ARBA" id="ARBA00022692"/>
    </source>
</evidence>
<organism evidence="8">
    <name type="scientific">Selaginella moellendorffii</name>
    <name type="common">Spikemoss</name>
    <dbReference type="NCBI Taxonomy" id="88036"/>
    <lineage>
        <taxon>Eukaryota</taxon>
        <taxon>Viridiplantae</taxon>
        <taxon>Streptophyta</taxon>
        <taxon>Embryophyta</taxon>
        <taxon>Tracheophyta</taxon>
        <taxon>Lycopodiopsida</taxon>
        <taxon>Selaginellales</taxon>
        <taxon>Selaginellaceae</taxon>
        <taxon>Selaginella</taxon>
    </lineage>
</organism>
<evidence type="ECO:0000256" key="4">
    <source>
        <dbReference type="ARBA" id="ARBA00022989"/>
    </source>
</evidence>
<comment type="similarity">
    <text evidence="2">Belongs to the TDE1 family.</text>
</comment>
<dbReference type="InterPro" id="IPR005016">
    <property type="entry name" value="TDE1/TMS"/>
</dbReference>
<evidence type="ECO:0000313" key="8">
    <source>
        <dbReference type="Proteomes" id="UP000001514"/>
    </source>
</evidence>
<feature type="transmembrane region" description="Helical" evidence="6">
    <location>
        <begin position="166"/>
        <end position="190"/>
    </location>
</feature>
<dbReference type="PANTHER" id="PTHR10383">
    <property type="entry name" value="SERINE INCORPORATOR"/>
    <property type="match status" value="1"/>
</dbReference>
<sequence length="414" mass="47295">MAWCFCCSCAGANQMPTRYIYAIIFLFTNLIAWVVRDYSREAFSTLRHFQGCYGVHTCLASEGVLRLSFGCFVFFAIMFVTTVGTSRIGGLRDGWHCGWWPLKFLLWILLMILPFFVPPAIIKVYGEIARFGAGVFLVIQLFSIVNFAYWWNEKWLAPENSRRCFLPMLIVTTLSYVFCLIGLVIMYVWFAPKPSCSLNIFFISWTLVLLLTMTLVSLHPKVSAGLMTSGLISLYIVFLCWSAIMSEPRSEVCNTRPRQTGKADLLTVLSFFMGLVAIVFATFSTGADSNPFPANPTPDPENQEIKRVPYSYGFFHFVFAVGSMYFAMLFVGWNLHQTMLKWSIDVGWASVWVKITNEWLAAGVYSKLKKKKKKPRTKKLNFSSFIFFPCSLDDGIICCLEYQAILVRNVLVFW</sequence>
<dbReference type="HOGENOM" id="CLU_029574_1_0_1"/>
<dbReference type="AlphaFoldDB" id="D8R5Q8"/>
<comment type="subcellular location">
    <subcellularLocation>
        <location evidence="1">Membrane</location>
        <topology evidence="1">Multi-pass membrane protein</topology>
    </subcellularLocation>
</comment>
<dbReference type="Gramene" id="EFJ32526">
    <property type="protein sequence ID" value="EFJ32526"/>
    <property type="gene ID" value="SELMODRAFT_85365"/>
</dbReference>
<feature type="transmembrane region" description="Helical" evidence="6">
    <location>
        <begin position="131"/>
        <end position="151"/>
    </location>
</feature>
<dbReference type="OMA" id="HWRASIQ"/>
<keyword evidence="4 6" id="KW-1133">Transmembrane helix</keyword>
<feature type="transmembrane region" description="Helical" evidence="6">
    <location>
        <begin position="197"/>
        <end position="218"/>
    </location>
</feature>
<gene>
    <name evidence="7" type="ORF">SELMODRAFT_85365</name>
</gene>
<feature type="transmembrane region" description="Helical" evidence="6">
    <location>
        <begin position="314"/>
        <end position="335"/>
    </location>
</feature>
<evidence type="ECO:0000256" key="2">
    <source>
        <dbReference type="ARBA" id="ARBA00006665"/>
    </source>
</evidence>
<dbReference type="KEGG" id="smo:SELMODRAFT_85365"/>
<evidence type="ECO:0008006" key="9">
    <source>
        <dbReference type="Google" id="ProtNLM"/>
    </source>
</evidence>
<evidence type="ECO:0000313" key="7">
    <source>
        <dbReference type="EMBL" id="EFJ32526.1"/>
    </source>
</evidence>
<feature type="transmembrane region" description="Helical" evidence="6">
    <location>
        <begin position="104"/>
        <end position="124"/>
    </location>
</feature>
<dbReference type="Pfam" id="PF03348">
    <property type="entry name" value="Serinc"/>
    <property type="match status" value="2"/>
</dbReference>
<dbReference type="InParanoid" id="D8R5Q8"/>
<feature type="transmembrane region" description="Helical" evidence="6">
    <location>
        <begin position="224"/>
        <end position="244"/>
    </location>
</feature>
<dbReference type="EMBL" id="GL377572">
    <property type="protein sequence ID" value="EFJ32526.1"/>
    <property type="molecule type" value="Genomic_DNA"/>
</dbReference>
<name>D8R5Q8_SELML</name>
<dbReference type="PANTHER" id="PTHR10383:SF63">
    <property type="entry name" value="OS01G0179800 PROTEIN"/>
    <property type="match status" value="1"/>
</dbReference>
<feature type="transmembrane region" description="Helical" evidence="6">
    <location>
        <begin position="265"/>
        <end position="283"/>
    </location>
</feature>
<keyword evidence="8" id="KW-1185">Reference proteome</keyword>
<dbReference type="eggNOG" id="KOG2592">
    <property type="taxonomic scope" value="Eukaryota"/>
</dbReference>